<sequence>MGINDCEGQTGYTEILSRYVKNIKYEDIPPMVIERAKMFVLHTIGVSLCATSLSQGKDVIAMAREMSAGAENGQATLWGDGAKVSMEAAGLAAGCLGDMLDWEDCSWTGHPSCCVVPAAVIGAESMGKNGRELLEAVVAGYEVSQRISLAAHTNLPGYNIFAALVPYMKLAGLSERQMNQCLSLGAVSGIIPANVHERTMSDSLNYQYGYRMEHAASIVRCVQEGLGDLEDAFDVPEAYVAHMESRAYSGENDTGWFIRDLGDTYLTSTILVKHWPANVFVQTYVEIVHKLLTKYHINPDDIEEITIDPSIRVRMWYLDPQCKSATHAQFSIPYCVACAFYHPEPGAVWYDEKTIKDSKIHALMNRVKAGSFLNMFAGVSAKESLAQVIRKMMEGHHPEKFITVKMKNQEVYTEGLFQHPGHPSYMLTREEFADRFHTETKHVLAPEKADKIIDTVFHLEMQDDVSALTENLY</sequence>
<protein>
    <submittedName>
        <fullName evidence="4">MmgE/PrpD family protein</fullName>
    </submittedName>
</protein>
<organism evidence="4 5">
    <name type="scientific">Enterocloster hominis</name>
    <name type="common">ex Hitch et al. 2024</name>
    <dbReference type="NCBI Taxonomy" id="1917870"/>
    <lineage>
        <taxon>Bacteria</taxon>
        <taxon>Bacillati</taxon>
        <taxon>Bacillota</taxon>
        <taxon>Clostridia</taxon>
        <taxon>Lachnospirales</taxon>
        <taxon>Lachnospiraceae</taxon>
        <taxon>Enterocloster</taxon>
    </lineage>
</organism>
<dbReference type="PANTHER" id="PTHR16943:SF8">
    <property type="entry name" value="2-METHYLCITRATE DEHYDRATASE"/>
    <property type="match status" value="1"/>
</dbReference>
<dbReference type="InterPro" id="IPR005656">
    <property type="entry name" value="MmgE_PrpD"/>
</dbReference>
<accession>A0ABV1D0Y7</accession>
<dbReference type="EMBL" id="JBBMFM010000008">
    <property type="protein sequence ID" value="MEQ2424058.1"/>
    <property type="molecule type" value="Genomic_DNA"/>
</dbReference>
<comment type="similarity">
    <text evidence="1">Belongs to the PrpD family.</text>
</comment>
<evidence type="ECO:0000256" key="1">
    <source>
        <dbReference type="ARBA" id="ARBA00006174"/>
    </source>
</evidence>
<dbReference type="PANTHER" id="PTHR16943">
    <property type="entry name" value="2-METHYLCITRATE DEHYDRATASE-RELATED"/>
    <property type="match status" value="1"/>
</dbReference>
<dbReference type="InterPro" id="IPR042183">
    <property type="entry name" value="MmgE/PrpD_sf_1"/>
</dbReference>
<dbReference type="Pfam" id="PF03972">
    <property type="entry name" value="MmgE_PrpD_N"/>
    <property type="match status" value="1"/>
</dbReference>
<dbReference type="Gene3D" id="1.10.4100.10">
    <property type="entry name" value="2-methylcitrate dehydratase PrpD"/>
    <property type="match status" value="1"/>
</dbReference>
<dbReference type="SUPFAM" id="SSF103378">
    <property type="entry name" value="2-methylcitrate dehydratase PrpD"/>
    <property type="match status" value="1"/>
</dbReference>
<name>A0ABV1D0Y7_9FIRM</name>
<dbReference type="InterPro" id="IPR045336">
    <property type="entry name" value="MmgE_PrpD_N"/>
</dbReference>
<dbReference type="InterPro" id="IPR036148">
    <property type="entry name" value="MmgE/PrpD_sf"/>
</dbReference>
<dbReference type="Pfam" id="PF19305">
    <property type="entry name" value="MmgE_PrpD_C"/>
    <property type="match status" value="1"/>
</dbReference>
<reference evidence="4 5" key="1">
    <citation type="submission" date="2024-03" db="EMBL/GenBank/DDBJ databases">
        <title>Human intestinal bacterial collection.</title>
        <authorList>
            <person name="Pauvert C."/>
            <person name="Hitch T.C.A."/>
            <person name="Clavel T."/>
        </authorList>
    </citation>
    <scope>NUCLEOTIDE SEQUENCE [LARGE SCALE GENOMIC DNA]</scope>
    <source>
        <strain evidence="4 5">CLA-SR-H021</strain>
    </source>
</reference>
<feature type="domain" description="MmgE/PrpD N-terminal" evidence="2">
    <location>
        <begin position="15"/>
        <end position="243"/>
    </location>
</feature>
<proteinExistence type="inferred from homology"/>
<feature type="domain" description="MmgE/PrpD C-terminal" evidence="3">
    <location>
        <begin position="275"/>
        <end position="457"/>
    </location>
</feature>
<gene>
    <name evidence="4" type="ORF">WMQ36_03660</name>
</gene>
<evidence type="ECO:0000259" key="2">
    <source>
        <dbReference type="Pfam" id="PF03972"/>
    </source>
</evidence>
<comment type="caution">
    <text evidence="4">The sequence shown here is derived from an EMBL/GenBank/DDBJ whole genome shotgun (WGS) entry which is preliminary data.</text>
</comment>
<evidence type="ECO:0000259" key="3">
    <source>
        <dbReference type="Pfam" id="PF19305"/>
    </source>
</evidence>
<dbReference type="RefSeq" id="WP_040381936.1">
    <property type="nucleotide sequence ID" value="NZ_JAJFDX010000009.1"/>
</dbReference>
<dbReference type="InterPro" id="IPR045337">
    <property type="entry name" value="MmgE_PrpD_C"/>
</dbReference>
<keyword evidence="5" id="KW-1185">Reference proteome</keyword>
<evidence type="ECO:0000313" key="5">
    <source>
        <dbReference type="Proteomes" id="UP001454086"/>
    </source>
</evidence>
<dbReference type="Proteomes" id="UP001454086">
    <property type="component" value="Unassembled WGS sequence"/>
</dbReference>
<evidence type="ECO:0000313" key="4">
    <source>
        <dbReference type="EMBL" id="MEQ2424058.1"/>
    </source>
</evidence>